<sequence length="294" mass="32086">MIPPPPIDALSVQGRTPHSARSRIHDGQDLGLKSRTSAPLVQAAKPHRIAIMQPLSRRPTKGKTPSAQSHQARTIRTRWTAGHAESRTKEVGHVLQCPTSRARPARRTRRHRTASENRAFSAPSAPTKPATDPSDKSNPARNPNALAQPKLVGMQGVMHGESRTKVRQRTLRQAGHSLSRRYPTRLLATDVTLDAKPSIVKESLQSYARRETASATSDRSYDAEHSDDDLEQPAVSDDQATSSTTTSSAPEPTDDEDDDVPKTNSNTVSIASARFQQPWGAWRPVASRTTTATP</sequence>
<dbReference type="EMBL" id="JACGCI010000095">
    <property type="protein sequence ID" value="KAF6746142.1"/>
    <property type="molecule type" value="Genomic_DNA"/>
</dbReference>
<keyword evidence="3" id="KW-1185">Reference proteome</keyword>
<name>A0A8H6HHA3_9AGAR</name>
<dbReference type="Proteomes" id="UP000521943">
    <property type="component" value="Unassembled WGS sequence"/>
</dbReference>
<feature type="compositionally biased region" description="Basic residues" evidence="1">
    <location>
        <begin position="103"/>
        <end position="112"/>
    </location>
</feature>
<feature type="region of interest" description="Disordered" evidence="1">
    <location>
        <begin position="1"/>
        <end position="178"/>
    </location>
</feature>
<feature type="region of interest" description="Disordered" evidence="1">
    <location>
        <begin position="202"/>
        <end position="294"/>
    </location>
</feature>
<protein>
    <submittedName>
        <fullName evidence="2">Uncharacterized protein</fullName>
    </submittedName>
</protein>
<dbReference type="AlphaFoldDB" id="A0A8H6HHA3"/>
<evidence type="ECO:0000313" key="3">
    <source>
        <dbReference type="Proteomes" id="UP000521943"/>
    </source>
</evidence>
<reference evidence="2 3" key="1">
    <citation type="submission" date="2020-07" db="EMBL/GenBank/DDBJ databases">
        <title>Comparative genomics of pyrophilous fungi reveals a link between fire events and developmental genes.</title>
        <authorList>
            <consortium name="DOE Joint Genome Institute"/>
            <person name="Steindorff A.S."/>
            <person name="Carver A."/>
            <person name="Calhoun S."/>
            <person name="Stillman K."/>
            <person name="Liu H."/>
            <person name="Lipzen A."/>
            <person name="Pangilinan J."/>
            <person name="Labutti K."/>
            <person name="Bruns T.D."/>
            <person name="Grigoriev I.V."/>
        </authorList>
    </citation>
    <scope>NUCLEOTIDE SEQUENCE [LARGE SCALE GENOMIC DNA]</scope>
    <source>
        <strain evidence="2 3">CBS 144469</strain>
    </source>
</reference>
<proteinExistence type="predicted"/>
<gene>
    <name evidence="2" type="ORF">DFP72DRAFT_1152731</name>
</gene>
<evidence type="ECO:0000256" key="1">
    <source>
        <dbReference type="SAM" id="MobiDB-lite"/>
    </source>
</evidence>
<organism evidence="2 3">
    <name type="scientific">Ephemerocybe angulata</name>
    <dbReference type="NCBI Taxonomy" id="980116"/>
    <lineage>
        <taxon>Eukaryota</taxon>
        <taxon>Fungi</taxon>
        <taxon>Dikarya</taxon>
        <taxon>Basidiomycota</taxon>
        <taxon>Agaricomycotina</taxon>
        <taxon>Agaricomycetes</taxon>
        <taxon>Agaricomycetidae</taxon>
        <taxon>Agaricales</taxon>
        <taxon>Agaricineae</taxon>
        <taxon>Psathyrellaceae</taxon>
        <taxon>Ephemerocybe</taxon>
    </lineage>
</organism>
<feature type="compositionally biased region" description="Polar residues" evidence="1">
    <location>
        <begin position="63"/>
        <end position="74"/>
    </location>
</feature>
<comment type="caution">
    <text evidence="2">The sequence shown here is derived from an EMBL/GenBank/DDBJ whole genome shotgun (WGS) entry which is preliminary data.</text>
</comment>
<accession>A0A8H6HHA3</accession>
<dbReference type="OrthoDB" id="3126333at2759"/>
<evidence type="ECO:0000313" key="2">
    <source>
        <dbReference type="EMBL" id="KAF6746142.1"/>
    </source>
</evidence>